<protein>
    <submittedName>
        <fullName evidence="3">Uncharacterized protein</fullName>
    </submittedName>
</protein>
<feature type="compositionally biased region" description="Low complexity" evidence="1">
    <location>
        <begin position="22"/>
        <end position="76"/>
    </location>
</feature>
<evidence type="ECO:0000313" key="3">
    <source>
        <dbReference type="EMBL" id="KZM75954.1"/>
    </source>
</evidence>
<feature type="compositionally biased region" description="Polar residues" evidence="1">
    <location>
        <begin position="221"/>
        <end position="236"/>
    </location>
</feature>
<feature type="region of interest" description="Disordered" evidence="1">
    <location>
        <begin position="22"/>
        <end position="237"/>
    </location>
</feature>
<keyword evidence="2" id="KW-0732">Signal</keyword>
<sequence>MATTSLPLATAAAVATLLSAPAGAAPAEDPAAVPTTPAQPGAAAQDQTAAQDQIAPQDNTTTPAPAPNQNQTPAQPGVNTPQPGVTNPPQGGNTPQPGVTNPPQGGNTPQPGVTPPQQNSPDQNLVAPTQPGVTTPRVAPLPVPGQCNPDALAAAPGPNQCAPNQVQPAIVPGAPNNSQPQQVQPGQQAQPAQPGQPGTGNNQSGEQGGMDNLTGNGRGQGTQPQQEQPRWNSPSLQAAPAAPVVQMTGPHTEVGANVDGGSILPGFVANTHHFSNLQGYVGTIGYNTPTGKGDAGVSVEFIEANKIKVTSYVHNTGTDDQKSETYVDTTQANAAKAAVEGWIRQQPGGAAALDAAARIGRLPEGDIAPQTVDVAGVTGQWGGSVQY</sequence>
<gene>
    <name evidence="3" type="ORF">AWN90_16655</name>
</gene>
<feature type="compositionally biased region" description="Low complexity" evidence="1">
    <location>
        <begin position="174"/>
        <end position="203"/>
    </location>
</feature>
<keyword evidence="4" id="KW-1185">Reference proteome</keyword>
<dbReference type="OrthoDB" id="4550818at2"/>
<evidence type="ECO:0000256" key="1">
    <source>
        <dbReference type="SAM" id="MobiDB-lite"/>
    </source>
</evidence>
<comment type="caution">
    <text evidence="3">The sequence shown here is derived from an EMBL/GenBank/DDBJ whole genome shotgun (WGS) entry which is preliminary data.</text>
</comment>
<evidence type="ECO:0000256" key="2">
    <source>
        <dbReference type="SAM" id="SignalP"/>
    </source>
</evidence>
<feature type="compositionally biased region" description="Polar residues" evidence="1">
    <location>
        <begin position="120"/>
        <end position="133"/>
    </location>
</feature>
<dbReference type="AlphaFoldDB" id="A0A161Z761"/>
<name>A0A161Z761_9NOCA</name>
<dbReference type="STRING" id="455432.AWN90_16655"/>
<evidence type="ECO:0000313" key="4">
    <source>
        <dbReference type="Proteomes" id="UP000076512"/>
    </source>
</evidence>
<dbReference type="EMBL" id="LWGR01000002">
    <property type="protein sequence ID" value="KZM75954.1"/>
    <property type="molecule type" value="Genomic_DNA"/>
</dbReference>
<reference evidence="3 4" key="1">
    <citation type="submission" date="2016-04" db="EMBL/GenBank/DDBJ databases">
        <authorList>
            <person name="Evans L.H."/>
            <person name="Alamgir A."/>
            <person name="Owens N."/>
            <person name="Weber N.D."/>
            <person name="Virtaneva K."/>
            <person name="Barbian K."/>
            <person name="Babar A."/>
            <person name="Rosenke K."/>
        </authorList>
    </citation>
    <scope>NUCLEOTIDE SEQUENCE [LARGE SCALE GENOMIC DNA]</scope>
    <source>
        <strain evidence="3 4">IFM 0406</strain>
    </source>
</reference>
<accession>A0A161Z761</accession>
<feature type="compositionally biased region" description="Low complexity" evidence="1">
    <location>
        <begin position="87"/>
        <end position="119"/>
    </location>
</feature>
<organism evidence="3 4">
    <name type="scientific">Nocardia terpenica</name>
    <dbReference type="NCBI Taxonomy" id="455432"/>
    <lineage>
        <taxon>Bacteria</taxon>
        <taxon>Bacillati</taxon>
        <taxon>Actinomycetota</taxon>
        <taxon>Actinomycetes</taxon>
        <taxon>Mycobacteriales</taxon>
        <taxon>Nocardiaceae</taxon>
        <taxon>Nocardia</taxon>
    </lineage>
</organism>
<dbReference type="Proteomes" id="UP000076512">
    <property type="component" value="Unassembled WGS sequence"/>
</dbReference>
<proteinExistence type="predicted"/>
<feature type="signal peptide" evidence="2">
    <location>
        <begin position="1"/>
        <end position="24"/>
    </location>
</feature>
<feature type="chain" id="PRO_5038882302" evidence="2">
    <location>
        <begin position="25"/>
        <end position="387"/>
    </location>
</feature>